<evidence type="ECO:0000313" key="3">
    <source>
        <dbReference type="EMBL" id="KLL09725.1"/>
    </source>
</evidence>
<dbReference type="SUPFAM" id="SSF52540">
    <property type="entry name" value="P-loop containing nucleoside triphosphate hydrolases"/>
    <property type="match status" value="1"/>
</dbReference>
<keyword evidence="4" id="KW-1185">Reference proteome</keyword>
<comment type="caution">
    <text evidence="3">The sequence shown here is derived from an EMBL/GenBank/DDBJ whole genome shotgun (WGS) entry which is preliminary data.</text>
</comment>
<dbReference type="InterPro" id="IPR027417">
    <property type="entry name" value="P-loop_NTPase"/>
</dbReference>
<evidence type="ECO:0000259" key="1">
    <source>
        <dbReference type="Pfam" id="PF13173"/>
    </source>
</evidence>
<protein>
    <recommendedName>
        <fullName evidence="5">ATP-binding protein</fullName>
    </recommendedName>
</protein>
<dbReference type="RefSeq" id="WP_086055637.1">
    <property type="nucleotide sequence ID" value="NZ_JWIO01000063.1"/>
</dbReference>
<dbReference type="EMBL" id="JWIO01000063">
    <property type="protein sequence ID" value="KLL09725.1"/>
    <property type="molecule type" value="Genomic_DNA"/>
</dbReference>
<evidence type="ECO:0000259" key="2">
    <source>
        <dbReference type="Pfam" id="PF13635"/>
    </source>
</evidence>
<evidence type="ECO:0008006" key="5">
    <source>
        <dbReference type="Google" id="ProtNLM"/>
    </source>
</evidence>
<dbReference type="InterPro" id="IPR041682">
    <property type="entry name" value="AAA_14"/>
</dbReference>
<organism evidence="3 4">
    <name type="scientific">Protofrankia coriariae</name>
    <dbReference type="NCBI Taxonomy" id="1562887"/>
    <lineage>
        <taxon>Bacteria</taxon>
        <taxon>Bacillati</taxon>
        <taxon>Actinomycetota</taxon>
        <taxon>Actinomycetes</taxon>
        <taxon>Frankiales</taxon>
        <taxon>Frankiaceae</taxon>
        <taxon>Protofrankia</taxon>
    </lineage>
</organism>
<proteinExistence type="predicted"/>
<reference evidence="3 4" key="1">
    <citation type="submission" date="2014-12" db="EMBL/GenBank/DDBJ databases">
        <title>Frankia sp. BMG5.1 draft genome.</title>
        <authorList>
            <person name="Gtari M."/>
            <person name="Ghodhbane-Gtari F."/>
            <person name="Nouioui I."/>
            <person name="Ktari A."/>
            <person name="Hezbri K."/>
            <person name="Mimouni W."/>
            <person name="Sbissi I."/>
            <person name="Ayari A."/>
            <person name="Yamanaka T."/>
            <person name="Normand P."/>
            <person name="Tisa L.S."/>
            <person name="Boudabous A."/>
        </authorList>
    </citation>
    <scope>NUCLEOTIDE SEQUENCE [LARGE SCALE GENOMIC DNA]</scope>
    <source>
        <strain evidence="3 4">BMG5.1</strain>
    </source>
</reference>
<dbReference type="InterPro" id="IPR025420">
    <property type="entry name" value="DUF4143"/>
</dbReference>
<feature type="domain" description="DUF4143" evidence="2">
    <location>
        <begin position="207"/>
        <end position="370"/>
    </location>
</feature>
<sequence>MSTRLRGLVPRRLAPIVASRMLEESVVLLQGPRSVGKSTLLRNLAGEVGAELVDLDDVAIRDAVARDPGTFVAGPRPVCIDEYQHVPLVLDAIKAELNRDGRPSRFVLTGSARHEALPRAAQALTGRLHRLPVYPLSQGELRGVHEHLLEDLFADPAAAVAAARPSVTSGEEYIDSVTAGGFPSVLARASLASRSRWLDDYVRLSLERDVRELVRIRQAASLPVLFERLAGQTAQVLNIARAASSVRLDERTAYSYLRLLEAVFLLYRLPAWGNTLTTRSTASPKVHVLDSGVAARLLRLTPRKLAARNPTTLTEFGHLLETFVVTELLKQASWTDWVSGAGHWRTRDGDEVDLVVERDDGMLVAFEVKAAGRVPGEDLVPLRKLREATGDAFVAGVVFYLGTRSYTFEDRLHILPVDTLWAP</sequence>
<evidence type="ECO:0000313" key="4">
    <source>
        <dbReference type="Proteomes" id="UP000035425"/>
    </source>
</evidence>
<dbReference type="Pfam" id="PF13635">
    <property type="entry name" value="DUF4143"/>
    <property type="match status" value="1"/>
</dbReference>
<name>A0ABR5EZ86_9ACTN</name>
<dbReference type="PANTHER" id="PTHR43566:SF2">
    <property type="entry name" value="DUF4143 DOMAIN-CONTAINING PROTEIN"/>
    <property type="match status" value="1"/>
</dbReference>
<feature type="domain" description="AAA" evidence="1">
    <location>
        <begin position="25"/>
        <end position="141"/>
    </location>
</feature>
<gene>
    <name evidence="3" type="ORF">FrCorBMG51_22965</name>
</gene>
<accession>A0ABR5EZ86</accession>
<dbReference type="Proteomes" id="UP000035425">
    <property type="component" value="Unassembled WGS sequence"/>
</dbReference>
<dbReference type="Pfam" id="PF13173">
    <property type="entry name" value="AAA_14"/>
    <property type="match status" value="1"/>
</dbReference>
<dbReference type="PANTHER" id="PTHR43566">
    <property type="entry name" value="CONSERVED PROTEIN"/>
    <property type="match status" value="1"/>
</dbReference>